<gene>
    <name evidence="2" type="ORF">Y88_0568</name>
</gene>
<dbReference type="Gene3D" id="3.40.470.10">
    <property type="entry name" value="Uracil-DNA glycosylase-like domain"/>
    <property type="match status" value="1"/>
</dbReference>
<reference evidence="2 3" key="1">
    <citation type="journal article" date="2012" name="J. Bacteriol.">
        <title>Draft Genome Sequence of Novosphingobium nitrogenifigens Y88T.</title>
        <authorList>
            <person name="Strabala T.J."/>
            <person name="Macdonald L."/>
            <person name="Liu V."/>
            <person name="Smit A.M."/>
        </authorList>
    </citation>
    <scope>NUCLEOTIDE SEQUENCE [LARGE SCALE GENOMIC DNA]</scope>
    <source>
        <strain evidence="2 3">DSM 19370</strain>
    </source>
</reference>
<name>F1ZA80_9SPHN</name>
<dbReference type="eggNOG" id="COG1573">
    <property type="taxonomic scope" value="Bacteria"/>
</dbReference>
<sequence length="258" mass="27373">MTLDKIPRVETALSGPSLAAAINAALQWWHDAGVDCDFADEPQDWLAASNPKPVKPLTKSAAKAPEAVTKTIGGGRSAWPATLAEFVPWWLSEASLAPAGAVRMAPVGPETPPLMVIVPMPEESDRETLLAGPIGNLLDGFLAAAGLSRAEIYLASALPARVAAPDWADLAKQGLGDLIAHHVGLIRPERLILFGQSGISTLLGNDSPNTCWHLRPIYQGDAGIPVLSAYDLETMVARPALKAKLWSRWLDWTGANAT</sequence>
<dbReference type="InterPro" id="IPR005122">
    <property type="entry name" value="Uracil-DNA_glycosylase-like"/>
</dbReference>
<dbReference type="Proteomes" id="UP000004728">
    <property type="component" value="Unassembled WGS sequence"/>
</dbReference>
<feature type="domain" description="Uracil-DNA glycosylase-like" evidence="1">
    <location>
        <begin position="107"/>
        <end position="209"/>
    </location>
</feature>
<accession>F1ZA80</accession>
<protein>
    <recommendedName>
        <fullName evidence="1">Uracil-DNA glycosylase-like domain-containing protein</fullName>
    </recommendedName>
</protein>
<dbReference type="SUPFAM" id="SSF52141">
    <property type="entry name" value="Uracil-DNA glycosylase-like"/>
    <property type="match status" value="1"/>
</dbReference>
<dbReference type="HOGENOM" id="CLU_044815_1_0_5"/>
<dbReference type="Pfam" id="PF03167">
    <property type="entry name" value="UDG"/>
    <property type="match status" value="1"/>
</dbReference>
<proteinExistence type="predicted"/>
<dbReference type="STRING" id="983920.Y88_0568"/>
<evidence type="ECO:0000313" key="2">
    <source>
        <dbReference type="EMBL" id="EGD58512.1"/>
    </source>
</evidence>
<comment type="caution">
    <text evidence="2">The sequence shown here is derived from an EMBL/GenBank/DDBJ whole genome shotgun (WGS) entry which is preliminary data.</text>
</comment>
<organism evidence="2 3">
    <name type="scientific">Novosphingobium nitrogenifigens DSM 19370</name>
    <dbReference type="NCBI Taxonomy" id="983920"/>
    <lineage>
        <taxon>Bacteria</taxon>
        <taxon>Pseudomonadati</taxon>
        <taxon>Pseudomonadota</taxon>
        <taxon>Alphaproteobacteria</taxon>
        <taxon>Sphingomonadales</taxon>
        <taxon>Sphingomonadaceae</taxon>
        <taxon>Novosphingobium</taxon>
    </lineage>
</organism>
<dbReference type="AlphaFoldDB" id="F1ZA80"/>
<evidence type="ECO:0000313" key="3">
    <source>
        <dbReference type="Proteomes" id="UP000004728"/>
    </source>
</evidence>
<dbReference type="InParanoid" id="F1ZA80"/>
<dbReference type="OrthoDB" id="5290748at2"/>
<dbReference type="InterPro" id="IPR036895">
    <property type="entry name" value="Uracil-DNA_glycosylase-like_sf"/>
</dbReference>
<keyword evidence="3" id="KW-1185">Reference proteome</keyword>
<evidence type="ECO:0000259" key="1">
    <source>
        <dbReference type="Pfam" id="PF03167"/>
    </source>
</evidence>
<dbReference type="RefSeq" id="WP_008066680.1">
    <property type="nucleotide sequence ID" value="NZ_AQWK01000002.1"/>
</dbReference>
<dbReference type="EMBL" id="AEWJ01000041">
    <property type="protein sequence ID" value="EGD58512.1"/>
    <property type="molecule type" value="Genomic_DNA"/>
</dbReference>